<keyword evidence="2" id="KW-1185">Reference proteome</keyword>
<sequence>MDPIARLPTELVSLIFLRCLDTKPSPYSHRPWSLVLTYPADNAPEYVFPSNTQAPLVLLFVCRAWRDICLATPTLWNSLGVSGYRNSRLTESTWLSRGAAVPVDISTKLILQGPVLDLLRPRLGQLRSLELYIDNPDDPGALAAVGPFPKLETLSIQGYGSGGWGLSRFRLPVHGVIRLLRSSPNLRVCTFVDIGGWQTAADMHLLHPHLTNFTLALHSHKTHQLFGDLPILSPGNLQLLDHLTLPALRAFHIYPRILSPTSKAHESPIARFLHRSKPPLESLALGKTTDRLCMPVVPEMMLLGIIYPHLTHLALTMQSAARFPDLGLLDGLDTLFPKLQSVALGYDKTAFPIPAGQLPYFFEPLWRCVDLTSLIISWDAVDHDVLAGYIRQVDILPTLRRSPERVAIHVGLWPGTNIFTRVEIAGSV</sequence>
<dbReference type="AlphaFoldDB" id="A0A8H6RYZ9"/>
<evidence type="ECO:0000313" key="2">
    <source>
        <dbReference type="Proteomes" id="UP000613580"/>
    </source>
</evidence>
<name>A0A8H6RYZ9_MYCCL</name>
<reference evidence="1" key="1">
    <citation type="submission" date="2020-05" db="EMBL/GenBank/DDBJ databases">
        <title>Mycena genomes resolve the evolution of fungal bioluminescence.</title>
        <authorList>
            <person name="Tsai I.J."/>
        </authorList>
    </citation>
    <scope>NUCLEOTIDE SEQUENCE</scope>
    <source>
        <strain evidence="1">110903Hualien_Pintung</strain>
    </source>
</reference>
<proteinExistence type="predicted"/>
<dbReference type="EMBL" id="JACAZE010000028">
    <property type="protein sequence ID" value="KAF7289581.1"/>
    <property type="molecule type" value="Genomic_DNA"/>
</dbReference>
<dbReference type="OrthoDB" id="3056337at2759"/>
<accession>A0A8H6RYZ9</accession>
<evidence type="ECO:0000313" key="1">
    <source>
        <dbReference type="EMBL" id="KAF7289581.1"/>
    </source>
</evidence>
<dbReference type="Proteomes" id="UP000613580">
    <property type="component" value="Unassembled WGS sequence"/>
</dbReference>
<comment type="caution">
    <text evidence="1">The sequence shown here is derived from an EMBL/GenBank/DDBJ whole genome shotgun (WGS) entry which is preliminary data.</text>
</comment>
<protein>
    <submittedName>
        <fullName evidence="1">F-box domain-containing protein</fullName>
    </submittedName>
</protein>
<gene>
    <name evidence="1" type="ORF">HMN09_01320100</name>
</gene>
<organism evidence="1 2">
    <name type="scientific">Mycena chlorophos</name>
    <name type="common">Agaric fungus</name>
    <name type="synonym">Agaricus chlorophos</name>
    <dbReference type="NCBI Taxonomy" id="658473"/>
    <lineage>
        <taxon>Eukaryota</taxon>
        <taxon>Fungi</taxon>
        <taxon>Dikarya</taxon>
        <taxon>Basidiomycota</taxon>
        <taxon>Agaricomycotina</taxon>
        <taxon>Agaricomycetes</taxon>
        <taxon>Agaricomycetidae</taxon>
        <taxon>Agaricales</taxon>
        <taxon>Marasmiineae</taxon>
        <taxon>Mycenaceae</taxon>
        <taxon>Mycena</taxon>
    </lineage>
</organism>